<dbReference type="Pfam" id="PF05345">
    <property type="entry name" value="He_PIG"/>
    <property type="match status" value="4"/>
</dbReference>
<dbReference type="InterPro" id="IPR011050">
    <property type="entry name" value="Pectin_lyase_fold/virulence"/>
</dbReference>
<evidence type="ECO:0000256" key="3">
    <source>
        <dbReference type="SAM" id="Phobius"/>
    </source>
</evidence>
<dbReference type="Proteomes" id="UP001235064">
    <property type="component" value="Unassembled WGS sequence"/>
</dbReference>
<dbReference type="PANTHER" id="PTHR10075:SF14">
    <property type="entry name" value="CELL ADHESION MOLECULE DSCAM2-RELATED"/>
    <property type="match status" value="1"/>
</dbReference>
<dbReference type="Gene3D" id="2.160.20.10">
    <property type="entry name" value="Single-stranded right-handed beta-helix, Pectin lyase-like"/>
    <property type="match status" value="1"/>
</dbReference>
<keyword evidence="4" id="KW-0732">Signal</keyword>
<dbReference type="InterPro" id="IPR036179">
    <property type="entry name" value="Ig-like_dom_sf"/>
</dbReference>
<dbReference type="Gene3D" id="2.60.40.10">
    <property type="entry name" value="Immunoglobulins"/>
    <property type="match status" value="5"/>
</dbReference>
<evidence type="ECO:0000256" key="2">
    <source>
        <dbReference type="SAM" id="MobiDB-lite"/>
    </source>
</evidence>
<dbReference type="EMBL" id="JASXSZ010000002">
    <property type="protein sequence ID" value="MDL9979512.1"/>
    <property type="molecule type" value="Genomic_DNA"/>
</dbReference>
<organism evidence="6 7">
    <name type="scientific">Microbacterium candidum</name>
    <dbReference type="NCBI Taxonomy" id="3041922"/>
    <lineage>
        <taxon>Bacteria</taxon>
        <taxon>Bacillati</taxon>
        <taxon>Actinomycetota</taxon>
        <taxon>Actinomycetes</taxon>
        <taxon>Micrococcales</taxon>
        <taxon>Microbacteriaceae</taxon>
        <taxon>Microbacterium</taxon>
    </lineage>
</organism>
<dbReference type="SUPFAM" id="SSF51126">
    <property type="entry name" value="Pectin lyase-like"/>
    <property type="match status" value="1"/>
</dbReference>
<feature type="transmembrane region" description="Helical" evidence="3">
    <location>
        <begin position="1069"/>
        <end position="1089"/>
    </location>
</feature>
<keyword evidence="7" id="KW-1185">Reference proteome</keyword>
<feature type="signal peptide" evidence="4">
    <location>
        <begin position="1"/>
        <end position="34"/>
    </location>
</feature>
<evidence type="ECO:0000259" key="5">
    <source>
        <dbReference type="PROSITE" id="PS50835"/>
    </source>
</evidence>
<keyword evidence="1" id="KW-0393">Immunoglobulin domain</keyword>
<dbReference type="PROSITE" id="PS50835">
    <property type="entry name" value="IG_LIKE"/>
    <property type="match status" value="1"/>
</dbReference>
<evidence type="ECO:0000313" key="6">
    <source>
        <dbReference type="EMBL" id="MDL9979512.1"/>
    </source>
</evidence>
<accession>A0ABT7MYI6</accession>
<proteinExistence type="predicted"/>
<name>A0ABT7MYI6_9MICO</name>
<feature type="compositionally biased region" description="Gly residues" evidence="2">
    <location>
        <begin position="1041"/>
        <end position="1055"/>
    </location>
</feature>
<sequence>MSTSAAGRRSGAIAIAVVLAAVAASVVVAVPAYAATISVTTTADGDVQGACTDSAVTAPVGPVTLRTALCVAGNLGGSQTVTVPVGDYTLTDGALVVGTKTGSDITIAGPAAGTGTARLIGNGSTQLMTTDPGPIGGVSVTVQDLTFQGGRDSLFGGGAIIAGSPLTSAGDSLTVVRSVFTDNHSSAAAAPGGAIQFMGGSLTIQNSTFTSNDSGTSSGGAVSYLAAAAPQGQQKLSITGSTFKTNTAHTAAQLAGGGAAIAYSVDAGAAASIQISDNTFDGNAVTTADASPTLGGAIWQQGGSATVVRNVFTSNAAATGSAIDVTGGSLAANFNIFSGNSAPALASGSISVDATHNWWGCATGAGTARCDSASTTGSTQPHLTLTTSASPATILVHFASTLTASLLKDSAGNPVAASDLTAFSGMQVAWTGAAPVGSIVSTPSTFAGGVTSTSFTAGSAGGVGGAAATFENALVQADVTVDEPPTLAALPSPVALTAGTPYSLSLVAYGYPAPSVSMTGTLPAGLTFTPSAGGATISGTPTDTPPAAGDPVSSTVTFTATNTSGLPALTSVTFVLSDAPTITSSASSVAAVGTPFSYTVTATGRPAPTLSVAMLPAGISFVDHGDGTGTLSGTPAAALAGTHALTVTAQNAVGTATQSFELSVGAKPAFTSADTATFTAGTAGSFIPTVDPGFPTATTISLTGTLPSGVTFTAGAPGTAQLSGTPDTGTGGSYPLQLIATNATGATTQAFTLVVDEAPAVTTPPVAVSVLAGDPVSLSAAASGFPAPTVQWQRSDGGGPWTDVSGATSTTLGFTAALADDGASFRAVFTNVAGSTPSSAATVTVSTKPSIASVSPVTVLPGAARTIDITASGHPTPALTATGVPPWLTLTDNGDGTATLHGTPGVVDAGSSTITVTATNAAGSFFTTVTVDVALDVALPATVPTGDGPLTETPAQVKAGGTITVSGAGFLPGTTVEIGMYSAPTMLGSATVDGSGAFSASLTIPAAAPLGAHTVAAIGVSATGDTRTLTAPITVVAANSGGSGSGSSSGSGSTTGSGSSALSSTGGTVPFELIIGGLLALLVGCLIVWRVRRAR</sequence>
<keyword evidence="3" id="KW-1133">Transmembrane helix</keyword>
<dbReference type="InterPro" id="IPR015919">
    <property type="entry name" value="Cadherin-like_sf"/>
</dbReference>
<dbReference type="RefSeq" id="WP_286288405.1">
    <property type="nucleotide sequence ID" value="NZ_JASXSZ010000002.1"/>
</dbReference>
<comment type="caution">
    <text evidence="6">The sequence shown here is derived from an EMBL/GenBank/DDBJ whole genome shotgun (WGS) entry which is preliminary data.</text>
</comment>
<feature type="chain" id="PRO_5045923445" evidence="4">
    <location>
        <begin position="35"/>
        <end position="1095"/>
    </location>
</feature>
<evidence type="ECO:0000256" key="1">
    <source>
        <dbReference type="ARBA" id="ARBA00023319"/>
    </source>
</evidence>
<dbReference type="InterPro" id="IPR013783">
    <property type="entry name" value="Ig-like_fold"/>
</dbReference>
<dbReference type="SUPFAM" id="SSF48726">
    <property type="entry name" value="Immunoglobulin"/>
    <property type="match status" value="1"/>
</dbReference>
<protein>
    <submittedName>
        <fullName evidence="6">Ig domain-containing protein</fullName>
    </submittedName>
</protein>
<dbReference type="InterPro" id="IPR007110">
    <property type="entry name" value="Ig-like_dom"/>
</dbReference>
<evidence type="ECO:0000313" key="7">
    <source>
        <dbReference type="Proteomes" id="UP001235064"/>
    </source>
</evidence>
<keyword evidence="3" id="KW-0812">Transmembrane</keyword>
<gene>
    <name evidence="6" type="ORF">QSV35_09200</name>
</gene>
<dbReference type="PANTHER" id="PTHR10075">
    <property type="entry name" value="BASIGIN RELATED"/>
    <property type="match status" value="1"/>
</dbReference>
<dbReference type="SUPFAM" id="SSF49313">
    <property type="entry name" value="Cadherin-like"/>
    <property type="match status" value="3"/>
</dbReference>
<reference evidence="6 7" key="1">
    <citation type="submission" date="2023-06" db="EMBL/GenBank/DDBJ databases">
        <title>Microbacterium sp. nov., isolated from a waste landfill.</title>
        <authorList>
            <person name="Wen W."/>
        </authorList>
    </citation>
    <scope>NUCLEOTIDE SEQUENCE [LARGE SCALE GENOMIC DNA]</scope>
    <source>
        <strain evidence="6 7">ASV49</strain>
    </source>
</reference>
<dbReference type="InterPro" id="IPR012334">
    <property type="entry name" value="Pectin_lyas_fold"/>
</dbReference>
<feature type="domain" description="Ig-like" evidence="5">
    <location>
        <begin position="759"/>
        <end position="844"/>
    </location>
</feature>
<evidence type="ECO:0000256" key="4">
    <source>
        <dbReference type="SAM" id="SignalP"/>
    </source>
</evidence>
<feature type="region of interest" description="Disordered" evidence="2">
    <location>
        <begin position="1040"/>
        <end position="1061"/>
    </location>
</feature>
<keyword evidence="3" id="KW-0472">Membrane</keyword>